<organism evidence="12 13">
    <name type="scientific">Microbacterium kribbense</name>
    <dbReference type="NCBI Taxonomy" id="433645"/>
    <lineage>
        <taxon>Bacteria</taxon>
        <taxon>Bacillati</taxon>
        <taxon>Actinomycetota</taxon>
        <taxon>Actinomycetes</taxon>
        <taxon>Micrococcales</taxon>
        <taxon>Microbacteriaceae</taxon>
        <taxon>Microbacterium</taxon>
    </lineage>
</organism>
<evidence type="ECO:0000256" key="5">
    <source>
        <dbReference type="ARBA" id="ARBA00022723"/>
    </source>
</evidence>
<keyword evidence="7" id="KW-0460">Magnesium</keyword>
<evidence type="ECO:0000256" key="2">
    <source>
        <dbReference type="ARBA" id="ARBA00001947"/>
    </source>
</evidence>
<feature type="domain" description="Nudix hydrolase" evidence="11">
    <location>
        <begin position="158"/>
        <end position="285"/>
    </location>
</feature>
<feature type="region of interest" description="Disordered" evidence="10">
    <location>
        <begin position="1"/>
        <end position="24"/>
    </location>
</feature>
<evidence type="ECO:0000256" key="1">
    <source>
        <dbReference type="ARBA" id="ARBA00001946"/>
    </source>
</evidence>
<gene>
    <name evidence="12" type="primary">nudC</name>
    <name evidence="12" type="ORF">GCM10022240_12960</name>
</gene>
<comment type="catalytic activity">
    <reaction evidence="9">
        <text>a 5'-end NAD(+)-phospho-ribonucleoside in mRNA + H2O = a 5'-end phospho-adenosine-phospho-ribonucleoside in mRNA + beta-nicotinamide D-ribonucleotide + 2 H(+)</text>
        <dbReference type="Rhea" id="RHEA:60876"/>
        <dbReference type="Rhea" id="RHEA-COMP:15698"/>
        <dbReference type="Rhea" id="RHEA-COMP:15719"/>
        <dbReference type="ChEBI" id="CHEBI:14649"/>
        <dbReference type="ChEBI" id="CHEBI:15377"/>
        <dbReference type="ChEBI" id="CHEBI:15378"/>
        <dbReference type="ChEBI" id="CHEBI:144029"/>
        <dbReference type="ChEBI" id="CHEBI:144051"/>
    </reaction>
    <physiologicalReaction direction="left-to-right" evidence="9">
        <dbReference type="Rhea" id="RHEA:60877"/>
    </physiologicalReaction>
</comment>
<dbReference type="InterPro" id="IPR000086">
    <property type="entry name" value="NUDIX_hydrolase_dom"/>
</dbReference>
<dbReference type="CDD" id="cd03429">
    <property type="entry name" value="NUDIX_NADH_pyrophosphatase_Nudt13"/>
    <property type="match status" value="1"/>
</dbReference>
<evidence type="ECO:0000256" key="9">
    <source>
        <dbReference type="ARBA" id="ARBA00023679"/>
    </source>
</evidence>
<dbReference type="SUPFAM" id="SSF55811">
    <property type="entry name" value="Nudix"/>
    <property type="match status" value="1"/>
</dbReference>
<dbReference type="InterPro" id="IPR015797">
    <property type="entry name" value="NUDIX_hydrolase-like_dom_sf"/>
</dbReference>
<dbReference type="PANTHER" id="PTHR42904:SF6">
    <property type="entry name" value="NAD-CAPPED RNA HYDROLASE NUDT12"/>
    <property type="match status" value="1"/>
</dbReference>
<dbReference type="RefSeq" id="WP_344781752.1">
    <property type="nucleotide sequence ID" value="NZ_BAABAF010000004.1"/>
</dbReference>
<evidence type="ECO:0000256" key="6">
    <source>
        <dbReference type="ARBA" id="ARBA00022801"/>
    </source>
</evidence>
<evidence type="ECO:0000259" key="11">
    <source>
        <dbReference type="PROSITE" id="PS51462"/>
    </source>
</evidence>
<dbReference type="NCBIfam" id="NF001299">
    <property type="entry name" value="PRK00241.1"/>
    <property type="match status" value="1"/>
</dbReference>
<evidence type="ECO:0000256" key="7">
    <source>
        <dbReference type="ARBA" id="ARBA00022842"/>
    </source>
</evidence>
<dbReference type="PROSITE" id="PS51462">
    <property type="entry name" value="NUDIX"/>
    <property type="match status" value="1"/>
</dbReference>
<evidence type="ECO:0000256" key="8">
    <source>
        <dbReference type="ARBA" id="ARBA00023027"/>
    </source>
</evidence>
<keyword evidence="5" id="KW-0479">Metal-binding</keyword>
<dbReference type="InterPro" id="IPR020084">
    <property type="entry name" value="NUDIX_hydrolase_CS"/>
</dbReference>
<comment type="cofactor">
    <cofactor evidence="2">
        <name>Zn(2+)</name>
        <dbReference type="ChEBI" id="CHEBI:29105"/>
    </cofactor>
</comment>
<comment type="cofactor">
    <cofactor evidence="1">
        <name>Mg(2+)</name>
        <dbReference type="ChEBI" id="CHEBI:18420"/>
    </cofactor>
</comment>
<dbReference type="Pfam" id="PF00293">
    <property type="entry name" value="NUDIX"/>
    <property type="match status" value="1"/>
</dbReference>
<comment type="similarity">
    <text evidence="3">Belongs to the Nudix hydrolase family. NudC subfamily.</text>
</comment>
<protein>
    <recommendedName>
        <fullName evidence="4">NAD(+) diphosphatase</fullName>
        <ecNumber evidence="4">3.6.1.22</ecNumber>
    </recommendedName>
</protein>
<dbReference type="PANTHER" id="PTHR42904">
    <property type="entry name" value="NUDIX HYDROLASE, NUDC SUBFAMILY"/>
    <property type="match status" value="1"/>
</dbReference>
<dbReference type="InterPro" id="IPR049734">
    <property type="entry name" value="NudC-like_C"/>
</dbReference>
<accession>A0ABP7GE05</accession>
<dbReference type="InterPro" id="IPR015376">
    <property type="entry name" value="Znr_NADH_PPase"/>
</dbReference>
<evidence type="ECO:0000256" key="10">
    <source>
        <dbReference type="SAM" id="MobiDB-lite"/>
    </source>
</evidence>
<comment type="caution">
    <text evidence="12">The sequence shown here is derived from an EMBL/GenBank/DDBJ whole genome shotgun (WGS) entry which is preliminary data.</text>
</comment>
<dbReference type="Gene3D" id="3.90.79.20">
    <property type="match status" value="1"/>
</dbReference>
<name>A0ABP7GE05_9MICO</name>
<dbReference type="Pfam" id="PF09297">
    <property type="entry name" value="Zn_ribbon_NUD"/>
    <property type="match status" value="1"/>
</dbReference>
<proteinExistence type="inferred from homology"/>
<dbReference type="PROSITE" id="PS00893">
    <property type="entry name" value="NUDIX_BOX"/>
    <property type="match status" value="1"/>
</dbReference>
<reference evidence="13" key="1">
    <citation type="journal article" date="2019" name="Int. J. Syst. Evol. Microbiol.">
        <title>The Global Catalogue of Microorganisms (GCM) 10K type strain sequencing project: providing services to taxonomists for standard genome sequencing and annotation.</title>
        <authorList>
            <consortium name="The Broad Institute Genomics Platform"/>
            <consortium name="The Broad Institute Genome Sequencing Center for Infectious Disease"/>
            <person name="Wu L."/>
            <person name="Ma J."/>
        </authorList>
    </citation>
    <scope>NUCLEOTIDE SEQUENCE [LARGE SCALE GENOMIC DNA]</scope>
    <source>
        <strain evidence="13">JCM 16950</strain>
    </source>
</reference>
<evidence type="ECO:0000256" key="3">
    <source>
        <dbReference type="ARBA" id="ARBA00009595"/>
    </source>
</evidence>
<keyword evidence="6" id="KW-0378">Hydrolase</keyword>
<sequence length="308" mass="33123">MTAHPLAPIPALGHSGFDRSATERTDPQLIEKLRADAATRVLVVRGDAAQCGADGRLHYRAPAEVPRGAQWMFLGRAGDGTALLAAAFEAGDTDASWGPLRAIGGGLDAQDGDAFVTAVSLGRWLREAAFCPACGTRLQGHSAGWARRCPSCRREHFPRTDPAIIVAVESASRPDRLLLGSNALWGANRYSCFAGFVEAGESLESAVLRELHEESGIAAGDIRYRGSQAWPYPRSLMLGFRVRALDDDRARADGDEIAAVRWFTRAEIGAALDRGGWADGRADDDRVLLPGPASIAYRLIADWYAERA</sequence>
<dbReference type="Proteomes" id="UP001500540">
    <property type="component" value="Unassembled WGS sequence"/>
</dbReference>
<dbReference type="EC" id="3.6.1.22" evidence="4"/>
<evidence type="ECO:0000313" key="12">
    <source>
        <dbReference type="EMBL" id="GAA3761798.1"/>
    </source>
</evidence>
<dbReference type="InterPro" id="IPR050241">
    <property type="entry name" value="NAD-cap_RNA_hydrolase_NudC"/>
</dbReference>
<dbReference type="Gene3D" id="3.90.79.10">
    <property type="entry name" value="Nucleoside Triphosphate Pyrophosphohydrolase"/>
    <property type="match status" value="1"/>
</dbReference>
<evidence type="ECO:0000313" key="13">
    <source>
        <dbReference type="Proteomes" id="UP001500540"/>
    </source>
</evidence>
<keyword evidence="8" id="KW-0520">NAD</keyword>
<dbReference type="EMBL" id="BAABAF010000004">
    <property type="protein sequence ID" value="GAA3761798.1"/>
    <property type="molecule type" value="Genomic_DNA"/>
</dbReference>
<keyword evidence="13" id="KW-1185">Reference proteome</keyword>
<evidence type="ECO:0000256" key="4">
    <source>
        <dbReference type="ARBA" id="ARBA00012381"/>
    </source>
</evidence>